<dbReference type="EMBL" id="JAUPFM010000021">
    <property type="protein sequence ID" value="KAK2817271.1"/>
    <property type="molecule type" value="Genomic_DNA"/>
</dbReference>
<dbReference type="AlphaFoldDB" id="A0AA88IPL8"/>
<evidence type="ECO:0000313" key="1">
    <source>
        <dbReference type="EMBL" id="KAK2817271.1"/>
    </source>
</evidence>
<evidence type="ECO:0000313" key="2">
    <source>
        <dbReference type="Proteomes" id="UP001187415"/>
    </source>
</evidence>
<organism evidence="1 2">
    <name type="scientific">Channa striata</name>
    <name type="common">Snakehead murrel</name>
    <name type="synonym">Ophicephalus striatus</name>
    <dbReference type="NCBI Taxonomy" id="64152"/>
    <lineage>
        <taxon>Eukaryota</taxon>
        <taxon>Metazoa</taxon>
        <taxon>Chordata</taxon>
        <taxon>Craniata</taxon>
        <taxon>Vertebrata</taxon>
        <taxon>Euteleostomi</taxon>
        <taxon>Actinopterygii</taxon>
        <taxon>Neopterygii</taxon>
        <taxon>Teleostei</taxon>
        <taxon>Neoteleostei</taxon>
        <taxon>Acanthomorphata</taxon>
        <taxon>Anabantaria</taxon>
        <taxon>Anabantiformes</taxon>
        <taxon>Channoidei</taxon>
        <taxon>Channidae</taxon>
        <taxon>Channa</taxon>
    </lineage>
</organism>
<dbReference type="Proteomes" id="UP001187415">
    <property type="component" value="Unassembled WGS sequence"/>
</dbReference>
<accession>A0AA88IPL8</accession>
<proteinExistence type="predicted"/>
<gene>
    <name evidence="1" type="ORF">Q5P01_025462</name>
</gene>
<reference evidence="1" key="1">
    <citation type="submission" date="2023-07" db="EMBL/GenBank/DDBJ databases">
        <title>Chromosome-level Genome Assembly of Striped Snakehead (Channa striata).</title>
        <authorList>
            <person name="Liu H."/>
        </authorList>
    </citation>
    <scope>NUCLEOTIDE SEQUENCE</scope>
    <source>
        <strain evidence="1">Gz</strain>
        <tissue evidence="1">Muscle</tissue>
    </source>
</reference>
<comment type="caution">
    <text evidence="1">The sequence shown here is derived from an EMBL/GenBank/DDBJ whole genome shotgun (WGS) entry which is preliminary data.</text>
</comment>
<sequence>MVFKDAATLCLSEAELVRRVEPWETQDLSTRSRQRMMGEPVKIRRFKTLSLRSLGFNRCQIDVFGLTKKNAAEREDQSE</sequence>
<keyword evidence="2" id="KW-1185">Reference proteome</keyword>
<name>A0AA88IPL8_CHASR</name>
<protein>
    <submittedName>
        <fullName evidence="1">Uncharacterized protein</fullName>
    </submittedName>
</protein>